<dbReference type="GO" id="GO:0008270">
    <property type="term" value="F:zinc ion binding"/>
    <property type="evidence" value="ECO:0007669"/>
    <property type="project" value="UniProtKB-KW"/>
</dbReference>
<comment type="subcellular location">
    <subcellularLocation>
        <location evidence="1">Nucleus</location>
    </subcellularLocation>
</comment>
<keyword evidence="10" id="KW-1185">Reference proteome</keyword>
<keyword evidence="4" id="KW-0862">Zinc</keyword>
<sequence length="228" mass="24106">MSNSKPEASVDAFEVSSQASSNMCTHHASSPPPSGSGGGGGGGGLSLNRSLTINNAVISLSSTSESSSGESLGAAIRAEPDSRRVFSCNYCQRKFFSSQALGGHQNAHKRERTLAKRAMRIDAFPYAYPSIASLPLHGSAVNSLGIQAHSSSVHHQSGAGFKVLGKPMFEPRPAFLEEDEVEFSWPGSFRPLLDSGSDHQLITGSSNLVRVDHNAAVVLEEPDLTLRL</sequence>
<evidence type="ECO:0000259" key="8">
    <source>
        <dbReference type="PROSITE" id="PS50157"/>
    </source>
</evidence>
<dbReference type="AlphaFoldDB" id="A0AAQ3K6E5"/>
<dbReference type="FunFam" id="3.30.160.60:FF:001366">
    <property type="entry name" value="Zinc finger protein 2"/>
    <property type="match status" value="1"/>
</dbReference>
<evidence type="ECO:0000313" key="10">
    <source>
        <dbReference type="Proteomes" id="UP001327560"/>
    </source>
</evidence>
<feature type="compositionally biased region" description="Polar residues" evidence="7">
    <location>
        <begin position="15"/>
        <end position="28"/>
    </location>
</feature>
<keyword evidence="3 6" id="KW-0863">Zinc-finger</keyword>
<evidence type="ECO:0000256" key="2">
    <source>
        <dbReference type="ARBA" id="ARBA00022723"/>
    </source>
</evidence>
<dbReference type="GO" id="GO:0005634">
    <property type="term" value="C:nucleus"/>
    <property type="evidence" value="ECO:0007669"/>
    <property type="project" value="UniProtKB-SubCell"/>
</dbReference>
<keyword evidence="5" id="KW-0539">Nucleus</keyword>
<evidence type="ECO:0000256" key="1">
    <source>
        <dbReference type="ARBA" id="ARBA00004123"/>
    </source>
</evidence>
<protein>
    <submittedName>
        <fullName evidence="9">Zinc finger protein 4-like</fullName>
    </submittedName>
</protein>
<feature type="region of interest" description="Disordered" evidence="7">
    <location>
        <begin position="1"/>
        <end position="45"/>
    </location>
</feature>
<dbReference type="Gene3D" id="3.30.160.60">
    <property type="entry name" value="Classic Zinc Finger"/>
    <property type="match status" value="1"/>
</dbReference>
<name>A0AAQ3K6E5_9LILI</name>
<dbReference type="InterPro" id="IPR036236">
    <property type="entry name" value="Znf_C2H2_sf"/>
</dbReference>
<dbReference type="EMBL" id="CP136892">
    <property type="protein sequence ID" value="WOL02604.1"/>
    <property type="molecule type" value="Genomic_DNA"/>
</dbReference>
<dbReference type="InterPro" id="IPR013087">
    <property type="entry name" value="Znf_C2H2_type"/>
</dbReference>
<evidence type="ECO:0000256" key="3">
    <source>
        <dbReference type="ARBA" id="ARBA00022771"/>
    </source>
</evidence>
<dbReference type="InterPro" id="IPR044246">
    <property type="entry name" value="ZFP3-like"/>
</dbReference>
<dbReference type="PROSITE" id="PS00028">
    <property type="entry name" value="ZINC_FINGER_C2H2_1"/>
    <property type="match status" value="1"/>
</dbReference>
<evidence type="ECO:0000256" key="7">
    <source>
        <dbReference type="SAM" id="MobiDB-lite"/>
    </source>
</evidence>
<evidence type="ECO:0000256" key="5">
    <source>
        <dbReference type="ARBA" id="ARBA00023242"/>
    </source>
</evidence>
<dbReference type="PROSITE" id="PS50157">
    <property type="entry name" value="ZINC_FINGER_C2H2_2"/>
    <property type="match status" value="1"/>
</dbReference>
<dbReference type="GO" id="GO:0009788">
    <property type="term" value="P:negative regulation of abscisic acid-activated signaling pathway"/>
    <property type="evidence" value="ECO:0007669"/>
    <property type="project" value="InterPro"/>
</dbReference>
<dbReference type="PANTHER" id="PTHR47287:SF18">
    <property type="entry name" value="TRANSCRIPTION FACTOR C2H2 FAMILY"/>
    <property type="match status" value="1"/>
</dbReference>
<gene>
    <name evidence="9" type="ORF">Cni_G11323</name>
</gene>
<evidence type="ECO:0000256" key="4">
    <source>
        <dbReference type="ARBA" id="ARBA00022833"/>
    </source>
</evidence>
<feature type="compositionally biased region" description="Gly residues" evidence="7">
    <location>
        <begin position="35"/>
        <end position="45"/>
    </location>
</feature>
<evidence type="ECO:0000256" key="6">
    <source>
        <dbReference type="PROSITE-ProRule" id="PRU00042"/>
    </source>
</evidence>
<proteinExistence type="predicted"/>
<reference evidence="9 10" key="1">
    <citation type="submission" date="2023-10" db="EMBL/GenBank/DDBJ databases">
        <title>Chromosome-scale genome assembly provides insights into flower coloration mechanisms of Canna indica.</title>
        <authorList>
            <person name="Li C."/>
        </authorList>
    </citation>
    <scope>NUCLEOTIDE SEQUENCE [LARGE SCALE GENOMIC DNA]</scope>
    <source>
        <tissue evidence="9">Flower</tissue>
    </source>
</reference>
<organism evidence="9 10">
    <name type="scientific">Canna indica</name>
    <name type="common">Indian-shot</name>
    <dbReference type="NCBI Taxonomy" id="4628"/>
    <lineage>
        <taxon>Eukaryota</taxon>
        <taxon>Viridiplantae</taxon>
        <taxon>Streptophyta</taxon>
        <taxon>Embryophyta</taxon>
        <taxon>Tracheophyta</taxon>
        <taxon>Spermatophyta</taxon>
        <taxon>Magnoliopsida</taxon>
        <taxon>Liliopsida</taxon>
        <taxon>Zingiberales</taxon>
        <taxon>Cannaceae</taxon>
        <taxon>Canna</taxon>
    </lineage>
</organism>
<accession>A0AAQ3K6E5</accession>
<dbReference type="SUPFAM" id="SSF57667">
    <property type="entry name" value="beta-beta-alpha zinc fingers"/>
    <property type="match status" value="1"/>
</dbReference>
<feature type="domain" description="C2H2-type" evidence="8">
    <location>
        <begin position="86"/>
        <end position="113"/>
    </location>
</feature>
<dbReference type="Proteomes" id="UP001327560">
    <property type="component" value="Chromosome 3"/>
</dbReference>
<evidence type="ECO:0000313" key="9">
    <source>
        <dbReference type="EMBL" id="WOL02604.1"/>
    </source>
</evidence>
<dbReference type="PANTHER" id="PTHR47287">
    <property type="entry name" value="C2H2 AND C2HC ZINC FINGERS SUPERFAMILY PROTEIN"/>
    <property type="match status" value="1"/>
</dbReference>
<keyword evidence="2" id="KW-0479">Metal-binding</keyword>